<reference evidence="2" key="2">
    <citation type="journal article" date="2017" name="Nat. Plants">
        <title>The Aegilops tauschii genome reveals multiple impacts of transposons.</title>
        <authorList>
            <person name="Zhao G."/>
            <person name="Zou C."/>
            <person name="Li K."/>
            <person name="Wang K."/>
            <person name="Li T."/>
            <person name="Gao L."/>
            <person name="Zhang X."/>
            <person name="Wang H."/>
            <person name="Yang Z."/>
            <person name="Liu X."/>
            <person name="Jiang W."/>
            <person name="Mao L."/>
            <person name="Kong X."/>
            <person name="Jiao Y."/>
            <person name="Jia J."/>
        </authorList>
    </citation>
    <scope>NUCLEOTIDE SEQUENCE [LARGE SCALE GENOMIC DNA]</scope>
    <source>
        <strain evidence="2">cv. AL8/78</strain>
    </source>
</reference>
<dbReference type="AlphaFoldDB" id="A0A453FYI3"/>
<dbReference type="Proteomes" id="UP000015105">
    <property type="component" value="Chromosome 3D"/>
</dbReference>
<organism evidence="1 2">
    <name type="scientific">Aegilops tauschii subsp. strangulata</name>
    <name type="common">Goatgrass</name>
    <dbReference type="NCBI Taxonomy" id="200361"/>
    <lineage>
        <taxon>Eukaryota</taxon>
        <taxon>Viridiplantae</taxon>
        <taxon>Streptophyta</taxon>
        <taxon>Embryophyta</taxon>
        <taxon>Tracheophyta</taxon>
        <taxon>Spermatophyta</taxon>
        <taxon>Magnoliopsida</taxon>
        <taxon>Liliopsida</taxon>
        <taxon>Poales</taxon>
        <taxon>Poaceae</taxon>
        <taxon>BOP clade</taxon>
        <taxon>Pooideae</taxon>
        <taxon>Triticodae</taxon>
        <taxon>Triticeae</taxon>
        <taxon>Triticinae</taxon>
        <taxon>Aegilops</taxon>
    </lineage>
</organism>
<keyword evidence="2" id="KW-1185">Reference proteome</keyword>
<dbReference type="EnsemblPlants" id="AET3Gv20827300.36">
    <property type="protein sequence ID" value="AET3Gv20827300.36"/>
    <property type="gene ID" value="AET3Gv20827300"/>
</dbReference>
<protein>
    <submittedName>
        <fullName evidence="1">Uncharacterized protein</fullName>
    </submittedName>
</protein>
<dbReference type="Gramene" id="AET3Gv20827300.36">
    <property type="protein sequence ID" value="AET3Gv20827300.36"/>
    <property type="gene ID" value="AET3Gv20827300"/>
</dbReference>
<accession>A0A453FYI3</accession>
<proteinExistence type="predicted"/>
<reference evidence="1" key="3">
    <citation type="journal article" date="2017" name="Nature">
        <title>Genome sequence of the progenitor of the wheat D genome Aegilops tauschii.</title>
        <authorList>
            <person name="Luo M.C."/>
            <person name="Gu Y.Q."/>
            <person name="Puiu D."/>
            <person name="Wang H."/>
            <person name="Twardziok S.O."/>
            <person name="Deal K.R."/>
            <person name="Huo N."/>
            <person name="Zhu T."/>
            <person name="Wang L."/>
            <person name="Wang Y."/>
            <person name="McGuire P.E."/>
            <person name="Liu S."/>
            <person name="Long H."/>
            <person name="Ramasamy R.K."/>
            <person name="Rodriguez J.C."/>
            <person name="Van S.L."/>
            <person name="Yuan L."/>
            <person name="Wang Z."/>
            <person name="Xia Z."/>
            <person name="Xiao L."/>
            <person name="Anderson O.D."/>
            <person name="Ouyang S."/>
            <person name="Liang Y."/>
            <person name="Zimin A.V."/>
            <person name="Pertea G."/>
            <person name="Qi P."/>
            <person name="Bennetzen J.L."/>
            <person name="Dai X."/>
            <person name="Dawson M.W."/>
            <person name="Muller H.G."/>
            <person name="Kugler K."/>
            <person name="Rivarola-Duarte L."/>
            <person name="Spannagl M."/>
            <person name="Mayer K.F.X."/>
            <person name="Lu F.H."/>
            <person name="Bevan M.W."/>
            <person name="Leroy P."/>
            <person name="Li P."/>
            <person name="You F.M."/>
            <person name="Sun Q."/>
            <person name="Liu Z."/>
            <person name="Lyons E."/>
            <person name="Wicker T."/>
            <person name="Salzberg S.L."/>
            <person name="Devos K.M."/>
            <person name="Dvorak J."/>
        </authorList>
    </citation>
    <scope>NUCLEOTIDE SEQUENCE [LARGE SCALE GENOMIC DNA]</scope>
    <source>
        <strain evidence="1">cv. AL8/78</strain>
    </source>
</reference>
<reference evidence="1" key="5">
    <citation type="journal article" date="2021" name="G3 (Bethesda)">
        <title>Aegilops tauschii genome assembly Aet v5.0 features greater sequence contiguity and improved annotation.</title>
        <authorList>
            <person name="Wang L."/>
            <person name="Zhu T."/>
            <person name="Rodriguez J.C."/>
            <person name="Deal K.R."/>
            <person name="Dubcovsky J."/>
            <person name="McGuire P.E."/>
            <person name="Lux T."/>
            <person name="Spannagl M."/>
            <person name="Mayer K.F.X."/>
            <person name="Baldrich P."/>
            <person name="Meyers B.C."/>
            <person name="Huo N."/>
            <person name="Gu Y.Q."/>
            <person name="Zhou H."/>
            <person name="Devos K.M."/>
            <person name="Bennetzen J.L."/>
            <person name="Unver T."/>
            <person name="Budak H."/>
            <person name="Gulick P.J."/>
            <person name="Galiba G."/>
            <person name="Kalapos B."/>
            <person name="Nelson D.R."/>
            <person name="Li P."/>
            <person name="You F.M."/>
            <person name="Luo M.C."/>
            <person name="Dvorak J."/>
        </authorList>
    </citation>
    <scope>NUCLEOTIDE SEQUENCE [LARGE SCALE GENOMIC DNA]</scope>
    <source>
        <strain evidence="1">cv. AL8/78</strain>
    </source>
</reference>
<reference evidence="1" key="4">
    <citation type="submission" date="2019-03" db="UniProtKB">
        <authorList>
            <consortium name="EnsemblPlants"/>
        </authorList>
    </citation>
    <scope>IDENTIFICATION</scope>
</reference>
<name>A0A453FYI3_AEGTS</name>
<evidence type="ECO:0000313" key="1">
    <source>
        <dbReference type="EnsemblPlants" id="AET3Gv20827300.36"/>
    </source>
</evidence>
<reference evidence="2" key="1">
    <citation type="journal article" date="2014" name="Science">
        <title>Ancient hybridizations among the ancestral genomes of bread wheat.</title>
        <authorList>
            <consortium name="International Wheat Genome Sequencing Consortium,"/>
            <person name="Marcussen T."/>
            <person name="Sandve S.R."/>
            <person name="Heier L."/>
            <person name="Spannagl M."/>
            <person name="Pfeifer M."/>
            <person name="Jakobsen K.S."/>
            <person name="Wulff B.B."/>
            <person name="Steuernagel B."/>
            <person name="Mayer K.F."/>
            <person name="Olsen O.A."/>
        </authorList>
    </citation>
    <scope>NUCLEOTIDE SEQUENCE [LARGE SCALE GENOMIC DNA]</scope>
    <source>
        <strain evidence="2">cv. AL8/78</strain>
    </source>
</reference>
<evidence type="ECO:0000313" key="2">
    <source>
        <dbReference type="Proteomes" id="UP000015105"/>
    </source>
</evidence>
<sequence length="85" mass="9530">TSTVSIVHKVVQVNDLARVVHESIGASEISITVITSQKESFYLELHVCLSWFWQSSCPLHACPTITVCMSILFQPQFYLAVKFDA</sequence>